<proteinExistence type="predicted"/>
<keyword evidence="1" id="KW-0808">Transferase</keyword>
<dbReference type="GO" id="GO:0016757">
    <property type="term" value="F:glycosyltransferase activity"/>
    <property type="evidence" value="ECO:0007669"/>
    <property type="project" value="TreeGrafter"/>
</dbReference>
<name>A0A1G5SGU2_9PROT</name>
<dbReference type="InterPro" id="IPR017521">
    <property type="entry name" value="Sugar_tfrase_PEP-CTERM_Stp1"/>
</dbReference>
<dbReference type="NCBIfam" id="TIGR03087">
    <property type="entry name" value="stp1"/>
    <property type="match status" value="1"/>
</dbReference>
<dbReference type="AlphaFoldDB" id="A0A1G5SGU2"/>
<dbReference type="Proteomes" id="UP000198729">
    <property type="component" value="Unassembled WGS sequence"/>
</dbReference>
<evidence type="ECO:0000313" key="2">
    <source>
        <dbReference type="Proteomes" id="UP000198729"/>
    </source>
</evidence>
<reference evidence="1 2" key="1">
    <citation type="submission" date="2016-10" db="EMBL/GenBank/DDBJ databases">
        <authorList>
            <person name="de Groot N.N."/>
        </authorList>
    </citation>
    <scope>NUCLEOTIDE SEQUENCE [LARGE SCALE GENOMIC DNA]</scope>
    <source>
        <strain evidence="1">1</strain>
    </source>
</reference>
<organism evidence="1 2">
    <name type="scientific">Nitrosomonas mobilis</name>
    <dbReference type="NCBI Taxonomy" id="51642"/>
    <lineage>
        <taxon>Bacteria</taxon>
        <taxon>Pseudomonadati</taxon>
        <taxon>Pseudomonadota</taxon>
        <taxon>Betaproteobacteria</taxon>
        <taxon>Nitrosomonadales</taxon>
        <taxon>Nitrosomonadaceae</taxon>
        <taxon>Nitrosomonas</taxon>
    </lineage>
</organism>
<dbReference type="RefSeq" id="WP_090287427.1">
    <property type="nucleotide sequence ID" value="NZ_FMWO01000062.1"/>
</dbReference>
<dbReference type="CDD" id="cd03801">
    <property type="entry name" value="GT4_PimA-like"/>
    <property type="match status" value="1"/>
</dbReference>
<accession>A0A1G5SGU2</accession>
<dbReference type="PANTHER" id="PTHR12526:SF600">
    <property type="entry name" value="GLYCOSYL TRANSFERASE GROUP 1"/>
    <property type="match status" value="1"/>
</dbReference>
<dbReference type="EMBL" id="FMWO01000062">
    <property type="protein sequence ID" value="SCZ86394.1"/>
    <property type="molecule type" value="Genomic_DNA"/>
</dbReference>
<sequence>MQGLLYLTHRIPYPPNKGDKIRSFHLLQHLSQRYRVFLGTFVDDEQDWQHVDKVRSYCEDTCIVGIDPLVARARSGFALLGNDPLTLAYYRNTKLQQWVAQIFEQRATSVSVIFSAAMAQYVDHNQHGRRIIDFVDVDSDKWRQYAVSKPWPFSWIYRREADSLFNYERRIASEFDHATFVSEKEASLFRQLAPECAQKTTFFNNGVDTDFFSPSRDYPNPYPVEAKVLVFTGAMDYWANIDAVDWFARHVLPAIRAYKPDTWFYIVGAKPGKAVQLLANLPGVCVTGMVADIRPYLQHAAAAVAPLRIARGIQNKVLEAMAMQKPVIVSSQALEGINAARGKELLVADNETEFADQVLSVLENGNEVILGRAARSRIMADYTWHNSLSRLDTILETTCDTQAGR</sequence>
<evidence type="ECO:0000313" key="1">
    <source>
        <dbReference type="EMBL" id="SCZ86394.1"/>
    </source>
</evidence>
<dbReference type="STRING" id="51642.NSMM_530005"/>
<dbReference type="PANTHER" id="PTHR12526">
    <property type="entry name" value="GLYCOSYLTRANSFERASE"/>
    <property type="match status" value="1"/>
</dbReference>
<dbReference type="SUPFAM" id="SSF53756">
    <property type="entry name" value="UDP-Glycosyltransferase/glycogen phosphorylase"/>
    <property type="match status" value="1"/>
</dbReference>
<keyword evidence="2" id="KW-1185">Reference proteome</keyword>
<protein>
    <submittedName>
        <fullName evidence="1">Glycosyl transferase, group 1</fullName>
    </submittedName>
</protein>
<gene>
    <name evidence="1" type="ORF">NSMM_530005</name>
</gene>
<dbReference type="OrthoDB" id="9807209at2"/>
<dbReference type="Pfam" id="PF13692">
    <property type="entry name" value="Glyco_trans_1_4"/>
    <property type="match status" value="1"/>
</dbReference>
<dbReference type="Gene3D" id="3.40.50.2000">
    <property type="entry name" value="Glycogen Phosphorylase B"/>
    <property type="match status" value="2"/>
</dbReference>